<keyword evidence="1" id="KW-0614">Plasmid</keyword>
<dbReference type="InterPro" id="IPR016181">
    <property type="entry name" value="Acyl_CoA_acyltransferase"/>
</dbReference>
<keyword evidence="1" id="KW-0808">Transferase</keyword>
<dbReference type="PROSITE" id="PS51186">
    <property type="entry name" value="GNAT"/>
    <property type="match status" value="1"/>
</dbReference>
<dbReference type="SUPFAM" id="SSF55729">
    <property type="entry name" value="Acyl-CoA N-acyltransferases (Nat)"/>
    <property type="match status" value="1"/>
</dbReference>
<dbReference type="PANTHER" id="PTHR43072:SF8">
    <property type="entry name" value="ACYLTRANSFERASE FABY-RELATED"/>
    <property type="match status" value="1"/>
</dbReference>
<protein>
    <submittedName>
        <fullName evidence="1">N-acetyltransferase GCN5</fullName>
    </submittedName>
</protein>
<dbReference type="NCBIfam" id="NF040504">
    <property type="entry name" value="resist_ArsN1b"/>
    <property type="match status" value="1"/>
</dbReference>
<dbReference type="Gene3D" id="3.40.630.30">
    <property type="match status" value="1"/>
</dbReference>
<dbReference type="Pfam" id="PF13420">
    <property type="entry name" value="Acetyltransf_4"/>
    <property type="match status" value="1"/>
</dbReference>
<accession>A0A1S6YBQ0</accession>
<dbReference type="OMA" id="FRQMIGY"/>
<dbReference type="RefSeq" id="WP_011267057.1">
    <property type="nucleotide sequence ID" value="NZ_KY362373.1"/>
</dbReference>
<name>A0A1S6YBQ0_PSESY</name>
<dbReference type="InterPro" id="IPR000182">
    <property type="entry name" value="GNAT_dom"/>
</dbReference>
<dbReference type="CDD" id="cd04301">
    <property type="entry name" value="NAT_SF"/>
    <property type="match status" value="1"/>
</dbReference>
<dbReference type="GO" id="GO:0016747">
    <property type="term" value="F:acyltransferase activity, transferring groups other than amino-acyl groups"/>
    <property type="evidence" value="ECO:0007669"/>
    <property type="project" value="InterPro"/>
</dbReference>
<reference evidence="1" key="1">
    <citation type="submission" date="2016-12" db="EMBL/GenBank/DDBJ databases">
        <title>Complete sequence and comparative genomic analysis of eight native Pseudomonas syringae plasmids belonging to the pPT23A family.</title>
        <authorList>
            <person name="Gutierrez-Barranquero J.A."/>
        </authorList>
    </citation>
    <scope>NUCLEOTIDE SEQUENCE</scope>
    <source>
        <strain evidence="1">7B44</strain>
        <plasmid evidence="1">pPs7B44</plasmid>
    </source>
</reference>
<geneLocation type="plasmid" evidence="1">
    <name>pPs7B44</name>
</geneLocation>
<dbReference type="PANTHER" id="PTHR43072">
    <property type="entry name" value="N-ACETYLTRANSFERASE"/>
    <property type="match status" value="1"/>
</dbReference>
<organism evidence="1">
    <name type="scientific">Pseudomonas syringae pv. syringae</name>
    <dbReference type="NCBI Taxonomy" id="321"/>
    <lineage>
        <taxon>Bacteria</taxon>
        <taxon>Pseudomonadati</taxon>
        <taxon>Pseudomonadota</taxon>
        <taxon>Gammaproteobacteria</taxon>
        <taxon>Pseudomonadales</taxon>
        <taxon>Pseudomonadaceae</taxon>
        <taxon>Pseudomonas</taxon>
        <taxon>Pseudomonas syringae</taxon>
    </lineage>
</organism>
<dbReference type="AlphaFoldDB" id="A0A1S6YBQ0"/>
<sequence length="184" mass="20384">MSVSSMVRSASPTDAAAIQGIYAPMVERTAISFELEPPTVEEMAHRIESTLSKYPYLVAEREGQVVGYAYASQHRTREAYQWSVDVTVYVAPQAHRSGIARVLYARLIPILERQGFHTAYAGIALPNAGSVGLHEALGFEHLGTYTEVGFKHGKWHDVGYWRKRLNSATPPGPIVPFSQLIEAR</sequence>
<dbReference type="EMBL" id="KY362373">
    <property type="protein sequence ID" value="AQX42264.1"/>
    <property type="molecule type" value="Genomic_DNA"/>
</dbReference>
<evidence type="ECO:0000313" key="1">
    <source>
        <dbReference type="EMBL" id="AQX42264.1"/>
    </source>
</evidence>
<proteinExistence type="predicted"/>